<reference evidence="2 6" key="1">
    <citation type="journal article" date="2000" name="Science">
        <title>The genome sequence of Drosophila melanogaster.</title>
        <authorList>
            <person name="Adams M.D."/>
            <person name="Celniker S.E."/>
            <person name="Holt R.A."/>
            <person name="Evans C.A."/>
            <person name="Gocayne J.D."/>
            <person name="Amanatides P.G."/>
            <person name="Scherer S.E."/>
            <person name="Li P.W."/>
            <person name="Hoskins R.A."/>
            <person name="Galle R.F."/>
            <person name="George R.A."/>
            <person name="Lewis S.E."/>
            <person name="Richards S."/>
            <person name="Ashburner M."/>
            <person name="Henderson S.N."/>
            <person name="Sutton G.G."/>
            <person name="Wortman J.R."/>
            <person name="Yandell M.D."/>
            <person name="Zhang Q."/>
            <person name="Chen L.X."/>
            <person name="Brandon R.C."/>
            <person name="Rogers Y.H."/>
            <person name="Blazej R.G."/>
            <person name="Champe M."/>
            <person name="Pfeiffer B.D."/>
            <person name="Wan K.H."/>
            <person name="Doyle C."/>
            <person name="Baxter E.G."/>
            <person name="Helt G."/>
            <person name="Nelson C.R."/>
            <person name="Gabor G.L."/>
            <person name="Abril J.F."/>
            <person name="Agbayani A."/>
            <person name="An H.J."/>
            <person name="Andrews-Pfannkoch C."/>
            <person name="Baldwin D."/>
            <person name="Ballew R.M."/>
            <person name="Basu A."/>
            <person name="Baxendale J."/>
            <person name="Bayraktaroglu L."/>
            <person name="Beasley E.M."/>
            <person name="Beeson K.Y."/>
            <person name="Benos P.V."/>
            <person name="Berman B.P."/>
            <person name="Bhandari D."/>
            <person name="Bolshakov S."/>
            <person name="Borkova D."/>
            <person name="Botchan M.R."/>
            <person name="Bouck J."/>
            <person name="Brokstein P."/>
            <person name="Brottier P."/>
            <person name="Burtis K.C."/>
            <person name="Busam D.A."/>
            <person name="Butler H."/>
            <person name="Cadieu E."/>
            <person name="Center A."/>
            <person name="Chandra I."/>
            <person name="Cherry J.M."/>
            <person name="Cawley S."/>
            <person name="Dahlke C."/>
            <person name="Davenport L.B."/>
            <person name="Davies P."/>
            <person name="de Pablos B."/>
            <person name="Delcher A."/>
            <person name="Deng Z."/>
            <person name="Mays A.D."/>
            <person name="Dew I."/>
            <person name="Dietz S.M."/>
            <person name="Dodson K."/>
            <person name="Doup L.E."/>
            <person name="Downes M."/>
            <person name="Dugan-Rocha S."/>
            <person name="Dunkov B.C."/>
            <person name="Dunn P."/>
            <person name="Durbin K.J."/>
            <person name="Evangelista C.C."/>
            <person name="Ferraz C."/>
            <person name="Ferriera S."/>
            <person name="Fleischmann W."/>
            <person name="Fosler C."/>
            <person name="Gabrielian A.E."/>
            <person name="Garg N.S."/>
            <person name="Gelbart W.M."/>
            <person name="Glasser K."/>
            <person name="Glodek A."/>
            <person name="Gong F."/>
            <person name="Gorrell J.H."/>
            <person name="Gu Z."/>
            <person name="Guan P."/>
            <person name="Harris M."/>
            <person name="Harris N.L."/>
            <person name="Harvey D."/>
            <person name="Heiman T.J."/>
            <person name="Hernandez J.R."/>
            <person name="Houck J."/>
            <person name="Hostin D."/>
            <person name="Houston K.A."/>
            <person name="Howland T.J."/>
            <person name="Wei M.H."/>
            <person name="Ibegwam C."/>
            <person name="Jalali M."/>
            <person name="Kalush F."/>
            <person name="Karpen G.H."/>
            <person name="Ke Z."/>
            <person name="Kennison J.A."/>
            <person name="Ketchum K.A."/>
            <person name="Kimmel B.E."/>
            <person name="Kodira C.D."/>
            <person name="Kraft C."/>
            <person name="Kravitz S."/>
            <person name="Kulp D."/>
            <person name="Lai Z."/>
            <person name="Lasko P."/>
            <person name="Lei Y."/>
            <person name="Levitsky A.A."/>
            <person name="Li J."/>
            <person name="Li Z."/>
            <person name="Liang Y."/>
            <person name="Lin X."/>
            <person name="Liu X."/>
            <person name="Mattei B."/>
            <person name="McIntosh T.C."/>
            <person name="McLeod M.P."/>
            <person name="McPherson D."/>
            <person name="Merkulov G."/>
            <person name="Milshina N.V."/>
            <person name="Mobarry C."/>
            <person name="Morris J."/>
            <person name="Moshrefi A."/>
            <person name="Mount S.M."/>
            <person name="Moy M."/>
            <person name="Murphy B."/>
            <person name="Murphy L."/>
            <person name="Muzny D.M."/>
            <person name="Nelson D.L."/>
            <person name="Nelson D.R."/>
            <person name="Nelson K.A."/>
            <person name="Nixon K."/>
            <person name="Nusskern D.R."/>
            <person name="Pacleb J.M."/>
            <person name="Palazzolo M."/>
            <person name="Pittman G.S."/>
            <person name="Pan S."/>
            <person name="Pollard J."/>
            <person name="Puri V."/>
            <person name="Reese M.G."/>
            <person name="Reinert K."/>
            <person name="Remington K."/>
            <person name="Saunders R.D."/>
            <person name="Scheeler F."/>
            <person name="Shen H."/>
            <person name="Shue B.C."/>
            <person name="Siden-Kiamos I."/>
            <person name="Simpson M."/>
            <person name="Skupski M.P."/>
            <person name="Smith T."/>
            <person name="Spier E."/>
            <person name="Spradling A.C."/>
            <person name="Stapleton M."/>
            <person name="Strong R."/>
            <person name="Sun E."/>
            <person name="Svirskas R."/>
            <person name="Tector C."/>
            <person name="Turner R."/>
            <person name="Venter E."/>
            <person name="Wang A.H."/>
            <person name="Wang X."/>
            <person name="Wang Z.Y."/>
            <person name="Wassarman D.A."/>
            <person name="Weinstock G.M."/>
            <person name="Weissenbach J."/>
            <person name="Williams S.M."/>
            <person name="WoodageT"/>
            <person name="Worley K.C."/>
            <person name="Wu D."/>
            <person name="Yang S."/>
            <person name="Yao Q.A."/>
            <person name="Ye J."/>
            <person name="Yeh R.F."/>
            <person name="Zaveri J.S."/>
            <person name="Zhan M."/>
            <person name="Zhang G."/>
            <person name="Zhao Q."/>
            <person name="Zheng L."/>
            <person name="Zheng X.H."/>
            <person name="Zhong F.N."/>
            <person name="Zhong W."/>
            <person name="Zhou X."/>
            <person name="Zhu S."/>
            <person name="Zhu X."/>
            <person name="Smith H.O."/>
            <person name="Gibbs R.A."/>
            <person name="Myers E.W."/>
            <person name="Rubin G.M."/>
            <person name="Venter J.C."/>
        </authorList>
    </citation>
    <scope>NUCLEOTIDE SEQUENCE [LARGE SCALE GENOMIC DNA]</scope>
    <source>
        <strain evidence="6">Berkeley</strain>
    </source>
</reference>
<dbReference type="DNASU" id="42018"/>
<dbReference type="RefSeq" id="NP_001262642.1">
    <property type="nucleotide sequence ID" value="NM_001275713.1"/>
</dbReference>
<proteinExistence type="evidence at transcript level"/>
<dbReference type="RefSeq" id="NP_536741.1">
    <property type="nucleotide sequence ID" value="NM_080493.3"/>
</dbReference>
<organism evidence="2 6">
    <name type="scientific">Drosophila melanogaster</name>
    <name type="common">Fruit fly</name>
    <dbReference type="NCBI Taxonomy" id="7227"/>
    <lineage>
        <taxon>Eukaryota</taxon>
        <taxon>Metazoa</taxon>
        <taxon>Ecdysozoa</taxon>
        <taxon>Arthropoda</taxon>
        <taxon>Hexapoda</taxon>
        <taxon>Insecta</taxon>
        <taxon>Pterygota</taxon>
        <taxon>Neoptera</taxon>
        <taxon>Endopterygota</taxon>
        <taxon>Diptera</taxon>
        <taxon>Brachycera</taxon>
        <taxon>Muscomorpha</taxon>
        <taxon>Ephydroidea</taxon>
        <taxon>Drosophilidae</taxon>
        <taxon>Drosophila</taxon>
        <taxon>Sophophora</taxon>
    </lineage>
</organism>
<evidence type="ECO:0000256" key="1">
    <source>
        <dbReference type="SAM" id="SignalP"/>
    </source>
</evidence>
<dbReference type="OrthoDB" id="8181631at2759"/>
<name>A0A0B4KG37_DROME</name>
<dbReference type="KEGG" id="dme:Dmel_CG10342"/>
<dbReference type="CTD" id="42018"/>
<reference evidence="2" key="12">
    <citation type="journal article" date="2015" name="Genome Res.">
        <title>The Release 6 reference sequence of the Drosophila melanogaster genome.</title>
        <authorList>
            <person name="Hoskins R.A."/>
            <person name="Carlson J.W."/>
            <person name="Wan K.H."/>
            <person name="Park S."/>
            <person name="Mendez I."/>
            <person name="Galle S.E."/>
            <person name="Booth B.W."/>
            <person name="Pfeiffer B.D."/>
            <person name="George R.A."/>
            <person name="Svirskas R."/>
            <person name="Krzywinski M."/>
            <person name="Schein J."/>
            <person name="Accardo M.C."/>
            <person name="Damia E."/>
            <person name="Messina G."/>
            <person name="Mendez-Lago M."/>
            <person name="de Pablos B."/>
            <person name="Demakova O.V."/>
            <person name="Andreyeva E.N."/>
            <person name="Boldyreva L.V."/>
            <person name="Marra M."/>
            <person name="Carvalho A.B."/>
            <person name="Dimitri P."/>
            <person name="Villasante A."/>
            <person name="Zhimulev I.F."/>
            <person name="Rubin G.M."/>
            <person name="Karpen G.H."/>
            <person name="Celniker S.E."/>
        </authorList>
    </citation>
    <scope>NUCLEOTIDE SEQUENCE</scope>
</reference>
<feature type="chain" id="PRO_5015034606" evidence="1">
    <location>
        <begin position="27"/>
        <end position="102"/>
    </location>
</feature>
<evidence type="ECO:0000313" key="5">
    <source>
        <dbReference type="FlyBase" id="FBgn0027109"/>
    </source>
</evidence>
<reference evidence="2" key="15">
    <citation type="submission" date="2024-06" db="EMBL/GenBank/DDBJ databases">
        <title>Drosophila melanogaster release 4 sequence.</title>
        <authorList>
            <consortium name="Berkeley Drosophila Genome Project"/>
            <person name="Celniker S."/>
            <person name="Carlson J."/>
            <person name="Wan K."/>
            <person name="Pfeiffer B."/>
            <person name="Frise E."/>
            <person name="George R."/>
            <person name="Hoskins R."/>
            <person name="Stapleton M."/>
            <person name="Pacleb J."/>
            <person name="Park S."/>
            <person name="Svirskas R."/>
            <person name="Smith E."/>
            <person name="Yu C."/>
            <person name="Rubin G."/>
        </authorList>
    </citation>
    <scope>NUCLEOTIDE SEQUENCE</scope>
</reference>
<reference evidence="4" key="13">
    <citation type="submission" date="2016-07" db="EMBL/GenBank/DDBJ databases">
        <authorList>
            <person name="Wan K."/>
            <person name="Booth B."/>
            <person name="Spirohn K."/>
            <person name="Hao T."/>
            <person name="Hu Y."/>
            <person name="Calderwood M."/>
            <person name="Hill D."/>
            <person name="Mohr S."/>
            <person name="Vidal M."/>
            <person name="Celniker S."/>
            <person name="Perrimon N."/>
        </authorList>
    </citation>
    <scope>NUCLEOTIDE SEQUENCE</scope>
</reference>
<sequence>MCQTMRCILVACVALALLAAGCRVEASNSRPPRKNDVNTMADAYKFLQDLDTYYGDRARVRFGKRGSLMDILRNHEMDNINLGKNANNGGEFARGFNEEEIF</sequence>
<protein>
    <submittedName>
        <fullName evidence="4">GEO10588p1</fullName>
    </submittedName>
    <submittedName>
        <fullName evidence="2">Neuropeptide F, isoform B</fullName>
    </submittedName>
    <submittedName>
        <fullName evidence="3">Neuropeptide F, isoform C</fullName>
    </submittedName>
</protein>
<evidence type="ECO:0000313" key="6">
    <source>
        <dbReference type="Proteomes" id="UP000000803"/>
    </source>
</evidence>
<reference evidence="6" key="3">
    <citation type="journal article" date="2002" name="Genome Biol.">
        <title>Annotation of the Drosophila melanogaster euchromatic genome: a systematic review.</title>
        <authorList>
            <person name="Misra S."/>
            <person name="Crosby M.A."/>
            <person name="Mungall C.J."/>
            <person name="Matthews B.B."/>
            <person name="Campbell K.S."/>
            <person name="Hradecky P."/>
            <person name="Huang Y."/>
            <person name="Kaminker J.S."/>
            <person name="Millburn G.H."/>
            <person name="Prochnik S.E."/>
            <person name="Smith C.D."/>
            <person name="Tupy J.L."/>
            <person name="Whitfied E.J."/>
            <person name="Bayraktaroglu L."/>
            <person name="Berman B.P."/>
            <person name="Bettencourt B.R."/>
            <person name="Celniker S.E."/>
            <person name="de Grey A.D."/>
            <person name="Drysdale R.A."/>
            <person name="Harris N.L."/>
            <person name="Richter J."/>
            <person name="Russo S."/>
            <person name="Schroeder A.J."/>
            <person name="Shu S.Q."/>
            <person name="Stapleton M."/>
            <person name="Yamada C."/>
            <person name="Ashburner M."/>
            <person name="Gelbart W.M."/>
            <person name="Rubin G.M."/>
            <person name="Lewis S.E."/>
        </authorList>
    </citation>
    <scope>GENOME REANNOTATION</scope>
    <source>
        <strain evidence="6">Berkeley</strain>
    </source>
</reference>
<reference evidence="2 6" key="5">
    <citation type="journal article" date="2002" name="Genome Biol.">
        <title>Heterochromatic sequences in a Drosophila whole-genome shotgun assembly.</title>
        <authorList>
            <person name="Hoskins R.A."/>
            <person name="Smith C.D."/>
            <person name="Carlson J.W."/>
            <person name="Carvalho A.B."/>
            <person name="Halpern A."/>
            <person name="Kaminker J.S."/>
            <person name="Kennedy C."/>
            <person name="Mungall C.J."/>
            <person name="Sullivan B.A."/>
            <person name="Sutton G.G."/>
            <person name="Yasuhara J.C."/>
            <person name="Wakimoto B.T."/>
            <person name="Myers E.W."/>
            <person name="Celniker S.E."/>
            <person name="Rubin G.M."/>
            <person name="Karpen G.H."/>
        </authorList>
    </citation>
    <scope>NUCLEOTIDE SEQUENCE [LARGE SCALE GENOMIC DNA]</scope>
    <source>
        <strain evidence="6">Berkeley</strain>
    </source>
</reference>
<dbReference type="BioGRID-ORCS" id="42018">
    <property type="hits" value="0 hits in 1 CRISPR screen"/>
</dbReference>
<reference evidence="2 6" key="9">
    <citation type="journal article" date="2007" name="Science">
        <title>Sequence finishing and mapping of Drosophila melanogaster heterochromatin.</title>
        <authorList>
            <person name="Hoskins R.A."/>
            <person name="Carlson J.W."/>
            <person name="Kennedy C."/>
            <person name="Acevedo D."/>
            <person name="Evans-Holm M."/>
            <person name="Frise E."/>
            <person name="Wan K.H."/>
            <person name="Park S."/>
            <person name="Mendez-Lago M."/>
            <person name="Rossi F."/>
            <person name="Villasante A."/>
            <person name="Dimitri P."/>
            <person name="Karpen G.H."/>
            <person name="Celniker S.E."/>
        </authorList>
    </citation>
    <scope>NUCLEOTIDE SEQUENCE [LARGE SCALE GENOMIC DNA]</scope>
    <source>
        <strain evidence="6">Berkeley</strain>
    </source>
</reference>
<dbReference type="EMBL" id="AE014297">
    <property type="protein sequence ID" value="AGB96023.1"/>
    <property type="molecule type" value="Genomic_DNA"/>
</dbReference>
<evidence type="ECO:0000313" key="2">
    <source>
        <dbReference type="EMBL" id="AGB96022.1"/>
    </source>
</evidence>
<dbReference type="FlyBase" id="FBgn0027109">
    <property type="gene designation" value="NPF"/>
</dbReference>
<reference evidence="6" key="2">
    <citation type="journal article" date="2002" name="Genome Biol.">
        <title>Finishing a whole-genome shotgun: release 3 of the Drosophila melanogaster euchromatic genome sequence.</title>
        <authorList>
            <person name="Celniker S.E."/>
            <person name="Wheeler D.A."/>
            <person name="Kronmiller B."/>
            <person name="Carlson J.W."/>
            <person name="Halpern A."/>
            <person name="Patel S."/>
            <person name="Adams M."/>
            <person name="Champe M."/>
            <person name="Dugan S.P."/>
            <person name="Frise E."/>
            <person name="Hodgson A."/>
            <person name="George R.A."/>
            <person name="Hoskins R.A."/>
            <person name="Laverty T."/>
            <person name="Muzny D.M."/>
            <person name="Nelson C.R."/>
            <person name="Pacleb J.M."/>
            <person name="Park S."/>
            <person name="Pfeiffer B.D."/>
            <person name="Richards S."/>
            <person name="Sodergren E.J."/>
            <person name="Svirskas R."/>
            <person name="Tabor P.E."/>
            <person name="Wan K."/>
            <person name="Stapleton M."/>
            <person name="Sutton G.G."/>
            <person name="Venter C."/>
            <person name="Weinstock G."/>
            <person name="Scherer S.E."/>
            <person name="Myers E.W."/>
            <person name="Gibbs R.A."/>
            <person name="Rubin G.M."/>
        </authorList>
    </citation>
    <scope>NUCLEOTIDE SEQUENCE [LARGE SCALE GENOMIC DNA]</scope>
    <source>
        <strain evidence="6">Berkeley</strain>
    </source>
</reference>
<reference evidence="6" key="4">
    <citation type="journal article" date="2002" name="Genome Biol.">
        <title>The transposable elements of the Drosophila melanogaster euchromatin: a genomics perspective.</title>
        <authorList>
            <person name="Kaminker J.S."/>
            <person name="Bergman C.M."/>
            <person name="Kronmiller B."/>
            <person name="Carlson J."/>
            <person name="Svirskas R."/>
            <person name="Patel S."/>
            <person name="Frise E."/>
            <person name="Wheeler D.A."/>
            <person name="Lewis S.E."/>
            <person name="Rubin G.M."/>
            <person name="Ashburner M."/>
            <person name="Celniker S.E."/>
        </authorList>
    </citation>
    <scope>NUCLEOTIDE SEQUENCE [LARGE SCALE GENOMIC DNA]</scope>
    <source>
        <strain evidence="6">Berkeley</strain>
    </source>
</reference>
<accession>A0A0B4KG37</accession>
<dbReference type="GO" id="GO:0007218">
    <property type="term" value="P:neuropeptide signaling pathway"/>
    <property type="evidence" value="ECO:0007669"/>
    <property type="project" value="UniProtKB-KW"/>
</dbReference>
<reference evidence="2 6" key="6">
    <citation type="journal article" date="2005" name="PLoS Comput. Biol.">
        <title>Combined evidence annotation of transposable elements in genome sequences.</title>
        <authorList>
            <person name="Quesneville H."/>
            <person name="Bergman C.M."/>
            <person name="Andrieu O."/>
            <person name="Autard D."/>
            <person name="Nouaud D."/>
            <person name="Ashburner M."/>
            <person name="Anxolabehere D."/>
        </authorList>
    </citation>
    <scope>NUCLEOTIDE SEQUENCE [LARGE SCALE GENOMIC DNA]</scope>
    <source>
        <strain evidence="6">Berkeley</strain>
    </source>
</reference>
<keyword evidence="1" id="KW-0732">Signal</keyword>
<dbReference type="AlphaFoldDB" id="A0A0B4KG37"/>
<dbReference type="RefSeq" id="NP_001262643.1">
    <property type="nucleotide sequence ID" value="NM_001275714.1"/>
</dbReference>
<dbReference type="AGR" id="FB:FBgn0027109"/>
<dbReference type="OMA" id="CIVEASK"/>
<reference evidence="2" key="7">
    <citation type="submission" date="2006-08" db="EMBL/GenBank/DDBJ databases">
        <authorList>
            <person name="Celniker S."/>
            <person name="Carlson J."/>
            <person name="Wan K."/>
            <person name="Frise E."/>
            <person name="Hoskins R."/>
            <person name="Park S."/>
            <person name="Svirskas R."/>
            <person name="Rubin G."/>
        </authorList>
    </citation>
    <scope>NUCLEOTIDE SEQUENCE</scope>
</reference>
<reference evidence="2" key="11">
    <citation type="journal article" date="2015" name="G3 (Bethesda)">
        <title>Gene Model Annotations for Drosophila melanogaster: The Rule-Benders.</title>
        <authorList>
            <consortium name="FlyBase Consortium"/>
            <person name="Crosby M.A."/>
            <person name="Gramates L.S."/>
            <person name="Dos Santos G."/>
            <person name="Matthews B.B."/>
            <person name="St Pierre S.E."/>
            <person name="Zhou P."/>
            <person name="Schroeder A.J."/>
            <person name="Falls K."/>
            <person name="Emmert D.B."/>
            <person name="Russo S.M."/>
            <person name="Gelbart W.M."/>
            <person name="null"/>
        </authorList>
    </citation>
    <scope>NUCLEOTIDE SEQUENCE</scope>
</reference>
<evidence type="ECO:0000313" key="3">
    <source>
        <dbReference type="EMBL" id="AGB96023.1"/>
    </source>
</evidence>
<evidence type="ECO:0000313" key="4">
    <source>
        <dbReference type="EMBL" id="ANY27223.1"/>
    </source>
</evidence>
<gene>
    <name evidence="2 5" type="primary">NPF</name>
    <name evidence="2" type="synonym">Dm-NPF</name>
    <name evidence="2" type="synonym">Dmel\CG10342</name>
    <name evidence="2" type="synonym">DmNPF</name>
    <name evidence="2" type="synonym">dNPF</name>
    <name evidence="2" type="synonym">dnpf</name>
    <name evidence="2" type="synonym">Drm-NPF</name>
    <name evidence="2" type="synonym">NP-PP</name>
    <name evidence="2" type="synonym">Npf</name>
    <name evidence="2" type="synonym">npf</name>
    <name evidence="2" type="synonym">NPF-A1</name>
    <name evidence="2" type="synonym">NPF-A2</name>
    <name evidence="2" type="synonym">NPF/NPY</name>
    <name evidence="2" type="synonym">NPF89D3</name>
    <name evidence="2" type="synonym">sNPF</name>
    <name evidence="2 5" type="ORF">CG10342</name>
    <name evidence="2" type="ORF">Dmel_CG10342</name>
</gene>
<keyword evidence="2" id="KW-0527">Neuropeptide</keyword>
<dbReference type="Proteomes" id="UP000000803">
    <property type="component" value="Chromosome 3R"/>
</dbReference>
<dbReference type="SMR" id="A0A0B4KG37"/>
<dbReference type="EMBL" id="KX531413">
    <property type="protein sequence ID" value="ANY27223.1"/>
    <property type="molecule type" value="mRNA"/>
</dbReference>
<dbReference type="VEuPathDB" id="VectorBase:FBgn0027109"/>
<dbReference type="GeneID" id="42018"/>
<dbReference type="PROSITE" id="PS51257">
    <property type="entry name" value="PROKAR_LIPOPROTEIN"/>
    <property type="match status" value="1"/>
</dbReference>
<reference evidence="2" key="10">
    <citation type="journal article" date="2015" name="G3 (Bethesda)">
        <title>Gene Model Annotations for Drosophila melanogaster: Impact of High-Throughput Data.</title>
        <authorList>
            <consortium name="FlyBase Consortium"/>
            <person name="Matthews B.B."/>
            <person name="Dos Santos G."/>
            <person name="Crosby M.A."/>
            <person name="Emmert D.B."/>
            <person name="St Pierre S.E."/>
            <person name="Gramates L.S."/>
            <person name="Zhou P."/>
            <person name="Schroeder A.J."/>
            <person name="Falls K."/>
            <person name="Strelets V."/>
            <person name="Russo S.M."/>
            <person name="Gelbart W.M."/>
            <person name="null"/>
        </authorList>
    </citation>
    <scope>NUCLEOTIDE SEQUENCE</scope>
</reference>
<reference evidence="2 6" key="8">
    <citation type="journal article" date="2007" name="Science">
        <title>The Release 5.1 annotation of Drosophila melanogaster heterochromatin.</title>
        <authorList>
            <person name="Smith C.D."/>
            <person name="Shu S."/>
            <person name="Mungall C.J."/>
            <person name="Karpen G.H."/>
        </authorList>
    </citation>
    <scope>NUCLEOTIDE SEQUENCE [LARGE SCALE GENOMIC DNA]</scope>
    <source>
        <strain evidence="6">Berkeley</strain>
    </source>
</reference>
<reference evidence="2" key="14">
    <citation type="submission" date="2023-12" db="EMBL/GenBank/DDBJ databases">
        <authorList>
            <consortium name="FlyBase"/>
        </authorList>
    </citation>
    <scope>NUCLEOTIDE SEQUENCE</scope>
</reference>
<feature type="signal peptide" evidence="1">
    <location>
        <begin position="1"/>
        <end position="26"/>
    </location>
</feature>
<dbReference type="EMBL" id="AE014297">
    <property type="protein sequence ID" value="AGB96022.1"/>
    <property type="molecule type" value="Genomic_DNA"/>
</dbReference>
<dbReference type="ExpressionAtlas" id="A0A0B4KG37">
    <property type="expression patterns" value="baseline and differential"/>
</dbReference>
<keyword evidence="6" id="KW-1185">Reference proteome</keyword>
<dbReference type="Bgee" id="FBgn0027109">
    <property type="expression patterns" value="Expressed in adult middle midgut class II enteroendocrine cell in adult midgut (Drosophila) and 31 other cell types or tissues"/>
</dbReference>